<evidence type="ECO:0000313" key="3">
    <source>
        <dbReference type="Proteomes" id="UP000594459"/>
    </source>
</evidence>
<proteinExistence type="predicted"/>
<name>A0A7S8IWP8_9SPHN</name>
<protein>
    <submittedName>
        <fullName evidence="2">Uncharacterized protein</fullName>
    </submittedName>
</protein>
<dbReference type="KEGG" id="qso:IRL76_07005"/>
<feature type="signal peptide" evidence="1">
    <location>
        <begin position="1"/>
        <end position="20"/>
    </location>
</feature>
<evidence type="ECO:0000256" key="1">
    <source>
        <dbReference type="SAM" id="SignalP"/>
    </source>
</evidence>
<dbReference type="RefSeq" id="WP_200984055.1">
    <property type="nucleotide sequence ID" value="NZ_CP064654.1"/>
</dbReference>
<dbReference type="EMBL" id="CP064654">
    <property type="protein sequence ID" value="QPD00262.1"/>
    <property type="molecule type" value="Genomic_DNA"/>
</dbReference>
<organism evidence="2 3">
    <name type="scientific">Qipengyuania soli</name>
    <dbReference type="NCBI Taxonomy" id="2782568"/>
    <lineage>
        <taxon>Bacteria</taxon>
        <taxon>Pseudomonadati</taxon>
        <taxon>Pseudomonadota</taxon>
        <taxon>Alphaproteobacteria</taxon>
        <taxon>Sphingomonadales</taxon>
        <taxon>Erythrobacteraceae</taxon>
        <taxon>Qipengyuania</taxon>
    </lineage>
</organism>
<sequence length="123" mass="13529">MKKLLFAAVLLSFAPTSAHAEHWDVIGQKLKNGCTMGQYMAIVKDFNTWGKSYGYSTTIITPIQDADQATFWWIGKTPNAAKFGAAWDAWRDAQADASSAPAKLQARFDACADNTSRSGYDAW</sequence>
<keyword evidence="1" id="KW-0732">Signal</keyword>
<feature type="chain" id="PRO_5032530417" evidence="1">
    <location>
        <begin position="21"/>
        <end position="123"/>
    </location>
</feature>
<gene>
    <name evidence="2" type="ORF">IRL76_07005</name>
</gene>
<dbReference type="AlphaFoldDB" id="A0A7S8IWP8"/>
<accession>A0A7S8IWP8</accession>
<evidence type="ECO:0000313" key="2">
    <source>
        <dbReference type="EMBL" id="QPD00262.1"/>
    </source>
</evidence>
<reference evidence="2 3" key="1">
    <citation type="submission" date="2020-11" db="EMBL/GenBank/DDBJ databases">
        <title>The genome sequence of Erythrobacter sp. 6D36.</title>
        <authorList>
            <person name="Liu Y."/>
        </authorList>
    </citation>
    <scope>NUCLEOTIDE SEQUENCE [LARGE SCALE GENOMIC DNA]</scope>
    <source>
        <strain evidence="2 3">6D36</strain>
    </source>
</reference>
<dbReference type="Proteomes" id="UP000594459">
    <property type="component" value="Chromosome"/>
</dbReference>
<keyword evidence="3" id="KW-1185">Reference proteome</keyword>